<dbReference type="SUPFAM" id="SSF51215">
    <property type="entry name" value="Regulatory protein AraC"/>
    <property type="match status" value="1"/>
</dbReference>
<evidence type="ECO:0000313" key="6">
    <source>
        <dbReference type="EMBL" id="CRZ16655.1"/>
    </source>
</evidence>
<dbReference type="Gene3D" id="1.10.10.60">
    <property type="entry name" value="Homeodomain-like"/>
    <property type="match status" value="2"/>
</dbReference>
<dbReference type="GO" id="GO:0043565">
    <property type="term" value="F:sequence-specific DNA binding"/>
    <property type="evidence" value="ECO:0007669"/>
    <property type="project" value="InterPro"/>
</dbReference>
<dbReference type="STRING" id="146018.BN2156_03527"/>
<keyword evidence="2" id="KW-0238">DNA-binding</keyword>
<keyword evidence="4" id="KW-0804">Transcription</keyword>
<dbReference type="RefSeq" id="WP_090516298.1">
    <property type="nucleotide sequence ID" value="NZ_CWKH01000002.1"/>
</dbReference>
<dbReference type="InterPro" id="IPR009057">
    <property type="entry name" value="Homeodomain-like_sf"/>
</dbReference>
<dbReference type="InterPro" id="IPR037923">
    <property type="entry name" value="HTH-like"/>
</dbReference>
<dbReference type="InterPro" id="IPR018062">
    <property type="entry name" value="HTH_AraC-typ_CS"/>
</dbReference>
<evidence type="ECO:0000256" key="3">
    <source>
        <dbReference type="ARBA" id="ARBA00023159"/>
    </source>
</evidence>
<keyword evidence="7" id="KW-1185">Reference proteome</keyword>
<dbReference type="SUPFAM" id="SSF46689">
    <property type="entry name" value="Homeodomain-like"/>
    <property type="match status" value="2"/>
</dbReference>
<evidence type="ECO:0000313" key="7">
    <source>
        <dbReference type="Proteomes" id="UP000199147"/>
    </source>
</evidence>
<dbReference type="InterPro" id="IPR050204">
    <property type="entry name" value="AraC_XylS_family_regulators"/>
</dbReference>
<evidence type="ECO:0000256" key="4">
    <source>
        <dbReference type="ARBA" id="ARBA00023163"/>
    </source>
</evidence>
<dbReference type="InterPro" id="IPR020449">
    <property type="entry name" value="Tscrpt_reg_AraC-type_HTH"/>
</dbReference>
<dbReference type="AlphaFoldDB" id="A0A0H5RR55"/>
<dbReference type="Pfam" id="PF12833">
    <property type="entry name" value="HTH_18"/>
    <property type="match status" value="1"/>
</dbReference>
<proteinExistence type="predicted"/>
<dbReference type="EMBL" id="CWKH01000002">
    <property type="protein sequence ID" value="CRZ16655.1"/>
    <property type="molecule type" value="Genomic_DNA"/>
</dbReference>
<protein>
    <submittedName>
        <fullName evidence="6">AraC family transcriptional regulator</fullName>
    </submittedName>
</protein>
<dbReference type="OrthoDB" id="110167at2"/>
<dbReference type="PRINTS" id="PR00032">
    <property type="entry name" value="HTHARAC"/>
</dbReference>
<dbReference type="PROSITE" id="PS00041">
    <property type="entry name" value="HTH_ARAC_FAMILY_1"/>
    <property type="match status" value="1"/>
</dbReference>
<dbReference type="Proteomes" id="UP000199147">
    <property type="component" value="Unassembled WGS sequence"/>
</dbReference>
<name>A0A0H5RR55_9MYCO</name>
<dbReference type="GO" id="GO:0003700">
    <property type="term" value="F:DNA-binding transcription factor activity"/>
    <property type="evidence" value="ECO:0007669"/>
    <property type="project" value="InterPro"/>
</dbReference>
<dbReference type="InterPro" id="IPR018060">
    <property type="entry name" value="HTH_AraC"/>
</dbReference>
<dbReference type="PROSITE" id="PS01124">
    <property type="entry name" value="HTH_ARAC_FAMILY_2"/>
    <property type="match status" value="1"/>
</dbReference>
<organism evidence="6 7">
    <name type="scientific">Mycolicibacterium neworleansense</name>
    <dbReference type="NCBI Taxonomy" id="146018"/>
    <lineage>
        <taxon>Bacteria</taxon>
        <taxon>Bacillati</taxon>
        <taxon>Actinomycetota</taxon>
        <taxon>Actinomycetes</taxon>
        <taxon>Mycobacteriales</taxon>
        <taxon>Mycobacteriaceae</taxon>
        <taxon>Mycolicibacterium</taxon>
    </lineage>
</organism>
<sequence length="257" mass="28596">MTGVSGDPVSPNPGRKEIAARGISFSFVREQISPLEHWGSDDDDNHRVYVFLGGDVWWMPARSPHAIVQGQVAQYCEIAIPRGVLADTVLLPRTEYRDPLIHHLIEEIYNVADRSDAAARLLIDSVAENILMLIRDKCAKAPRAPRQHRSFDAVTRRMLAEHLHDSLDSDIHLGALARLTGMSVQGFINAFRQSFQRTPYQYVLDLRIERAQTLLLATSASIAEIAVSVGFSAPGRFATTFKRRVGVSPSAYRRGHG</sequence>
<accession>A0A0H5RR55</accession>
<gene>
    <name evidence="6" type="ORF">BN2156_03527</name>
</gene>
<evidence type="ECO:0000256" key="2">
    <source>
        <dbReference type="ARBA" id="ARBA00023125"/>
    </source>
</evidence>
<reference evidence="7" key="1">
    <citation type="submission" date="2015-07" db="EMBL/GenBank/DDBJ databases">
        <authorList>
            <person name="Urmite Genomes"/>
        </authorList>
    </citation>
    <scope>NUCLEOTIDE SEQUENCE [LARGE SCALE GENOMIC DNA]</scope>
    <source>
        <strain evidence="7">type strain: ATCC 49404</strain>
    </source>
</reference>
<evidence type="ECO:0000256" key="1">
    <source>
        <dbReference type="ARBA" id="ARBA00023015"/>
    </source>
</evidence>
<dbReference type="PANTHER" id="PTHR46796:SF6">
    <property type="entry name" value="ARAC SUBFAMILY"/>
    <property type="match status" value="1"/>
</dbReference>
<dbReference type="SMART" id="SM00342">
    <property type="entry name" value="HTH_ARAC"/>
    <property type="match status" value="1"/>
</dbReference>
<dbReference type="PANTHER" id="PTHR46796">
    <property type="entry name" value="HTH-TYPE TRANSCRIPTIONAL ACTIVATOR RHAS-RELATED"/>
    <property type="match status" value="1"/>
</dbReference>
<keyword evidence="3" id="KW-0010">Activator</keyword>
<feature type="domain" description="HTH araC/xylS-type" evidence="5">
    <location>
        <begin position="157"/>
        <end position="255"/>
    </location>
</feature>
<evidence type="ECO:0000259" key="5">
    <source>
        <dbReference type="PROSITE" id="PS01124"/>
    </source>
</evidence>
<keyword evidence="1" id="KW-0805">Transcription regulation</keyword>